<keyword evidence="2" id="KW-1185">Reference proteome</keyword>
<sequence>MESREGQRVTFSGVFFLSVENDGDWRVALGFGGARKVLDWTLRKEKQPRRKMSSEEAEGRKKQENFQGALLISIKDPIMEMYLRGRVFRVENSKHPVDGEPMRGNCKYHFPAQLGIIVRGAHQIRELIKRPRIARMKTDY</sequence>
<reference evidence="1 2" key="1">
    <citation type="submission" date="2017-11" db="EMBL/GenBank/DDBJ databases">
        <title>De-novo sequencing of pomegranate (Punica granatum L.) genome.</title>
        <authorList>
            <person name="Akparov Z."/>
            <person name="Amiraslanov A."/>
            <person name="Hajiyeva S."/>
            <person name="Abbasov M."/>
            <person name="Kaur K."/>
            <person name="Hamwieh A."/>
            <person name="Solovyev V."/>
            <person name="Salamov A."/>
            <person name="Braich B."/>
            <person name="Kosarev P."/>
            <person name="Mahmoud A."/>
            <person name="Hajiyev E."/>
            <person name="Babayeva S."/>
            <person name="Izzatullayeva V."/>
            <person name="Mammadov A."/>
            <person name="Mammadov A."/>
            <person name="Sharifova S."/>
            <person name="Ojaghi J."/>
            <person name="Eynullazada K."/>
            <person name="Bayramov B."/>
            <person name="Abdulazimova A."/>
            <person name="Shahmuradov I."/>
        </authorList>
    </citation>
    <scope>NUCLEOTIDE SEQUENCE [LARGE SCALE GENOMIC DNA]</scope>
    <source>
        <strain evidence="2">cv. AG2017</strain>
        <tissue evidence="1">Leaf</tissue>
    </source>
</reference>
<protein>
    <submittedName>
        <fullName evidence="1">Uncharacterized protein</fullName>
    </submittedName>
</protein>
<comment type="caution">
    <text evidence="1">The sequence shown here is derived from an EMBL/GenBank/DDBJ whole genome shotgun (WGS) entry which is preliminary data.</text>
</comment>
<evidence type="ECO:0000313" key="2">
    <source>
        <dbReference type="Proteomes" id="UP000233551"/>
    </source>
</evidence>
<organism evidence="1 2">
    <name type="scientific">Punica granatum</name>
    <name type="common">Pomegranate</name>
    <dbReference type="NCBI Taxonomy" id="22663"/>
    <lineage>
        <taxon>Eukaryota</taxon>
        <taxon>Viridiplantae</taxon>
        <taxon>Streptophyta</taxon>
        <taxon>Embryophyta</taxon>
        <taxon>Tracheophyta</taxon>
        <taxon>Spermatophyta</taxon>
        <taxon>Magnoliopsida</taxon>
        <taxon>eudicotyledons</taxon>
        <taxon>Gunneridae</taxon>
        <taxon>Pentapetalae</taxon>
        <taxon>rosids</taxon>
        <taxon>malvids</taxon>
        <taxon>Myrtales</taxon>
        <taxon>Lythraceae</taxon>
        <taxon>Punica</taxon>
    </lineage>
</organism>
<dbReference type="Proteomes" id="UP000233551">
    <property type="component" value="Unassembled WGS sequence"/>
</dbReference>
<dbReference type="EMBL" id="PGOL01001680">
    <property type="protein sequence ID" value="PKI55735.1"/>
    <property type="molecule type" value="Genomic_DNA"/>
</dbReference>
<dbReference type="AlphaFoldDB" id="A0A2I0JHM2"/>
<gene>
    <name evidence="1" type="ORF">CRG98_023867</name>
</gene>
<proteinExistence type="predicted"/>
<evidence type="ECO:0000313" key="1">
    <source>
        <dbReference type="EMBL" id="PKI55735.1"/>
    </source>
</evidence>
<accession>A0A2I0JHM2</accession>
<name>A0A2I0JHM2_PUNGR</name>